<evidence type="ECO:0000256" key="7">
    <source>
        <dbReference type="RuleBase" id="RU003796"/>
    </source>
</evidence>
<comment type="similarity">
    <text evidence="2 7">Belongs to the E2F/DP family.</text>
</comment>
<evidence type="ECO:0000256" key="2">
    <source>
        <dbReference type="ARBA" id="ARBA00010940"/>
    </source>
</evidence>
<dbReference type="Proteomes" id="UP000008281">
    <property type="component" value="Unassembled WGS sequence"/>
</dbReference>
<name>E3MMT2_CAERE</name>
<dbReference type="AlphaFoldDB" id="E3MMT2"/>
<dbReference type="InterPro" id="IPR003316">
    <property type="entry name" value="E2F_WHTH_DNA-bd_dom"/>
</dbReference>
<dbReference type="GO" id="GO:0000978">
    <property type="term" value="F:RNA polymerase II cis-regulatory region sequence-specific DNA binding"/>
    <property type="evidence" value="ECO:0007669"/>
    <property type="project" value="InterPro"/>
</dbReference>
<dbReference type="PANTHER" id="PTHR12081:SF101">
    <property type="entry name" value="TRANSCRIPTION FACTOR EFL-2"/>
    <property type="match status" value="1"/>
</dbReference>
<evidence type="ECO:0000256" key="4">
    <source>
        <dbReference type="ARBA" id="ARBA00023125"/>
    </source>
</evidence>
<dbReference type="OrthoDB" id="1743261at2759"/>
<evidence type="ECO:0000256" key="6">
    <source>
        <dbReference type="ARBA" id="ARBA00023242"/>
    </source>
</evidence>
<dbReference type="InterPro" id="IPR015633">
    <property type="entry name" value="E2F"/>
</dbReference>
<evidence type="ECO:0000313" key="9">
    <source>
        <dbReference type="EMBL" id="EFP05121.1"/>
    </source>
</evidence>
<evidence type="ECO:0000256" key="3">
    <source>
        <dbReference type="ARBA" id="ARBA00023015"/>
    </source>
</evidence>
<dbReference type="EMBL" id="DS268458">
    <property type="protein sequence ID" value="EFP05121.1"/>
    <property type="molecule type" value="Genomic_DNA"/>
</dbReference>
<dbReference type="KEGG" id="crq:GCK72_005789"/>
<accession>E3MMT2</accession>
<dbReference type="InterPro" id="IPR037241">
    <property type="entry name" value="E2F-DP_heterodim"/>
</dbReference>
<dbReference type="SMART" id="SM01372">
    <property type="entry name" value="E2F_TDP"/>
    <property type="match status" value="1"/>
</dbReference>
<dbReference type="GO" id="GO:0000981">
    <property type="term" value="F:DNA-binding transcription factor activity, RNA polymerase II-specific"/>
    <property type="evidence" value="ECO:0007669"/>
    <property type="project" value="TreeGrafter"/>
</dbReference>
<organism evidence="10">
    <name type="scientific">Caenorhabditis remanei</name>
    <name type="common">Caenorhabditis vulgaris</name>
    <dbReference type="NCBI Taxonomy" id="31234"/>
    <lineage>
        <taxon>Eukaryota</taxon>
        <taxon>Metazoa</taxon>
        <taxon>Ecdysozoa</taxon>
        <taxon>Nematoda</taxon>
        <taxon>Chromadorea</taxon>
        <taxon>Rhabditida</taxon>
        <taxon>Rhabditina</taxon>
        <taxon>Rhabditomorpha</taxon>
        <taxon>Rhabditoidea</taxon>
        <taxon>Rhabditidae</taxon>
        <taxon>Peloderinae</taxon>
        <taxon>Caenorhabditis</taxon>
    </lineage>
</organism>
<dbReference type="OMA" id="NIKWIGD"/>
<dbReference type="CTD" id="9797782"/>
<sequence>MSSKDPASIDLSTVGSLLDDTDQSGSKEVFRSQQSLGLITQRFMSLRAKNETMNLNDVAKELSIPKRRVYDVVNVLEGLGYVQKVEKNNIKWIGDDVKDEEQNQLEARVEILRQEEKILEMMIQDAQAVINLHFEDPIARPYNYIRKEDIRNTSELDTKSIIMKSEHDDSKFNVLIRDPTGSSAHEMIVKNINGVRSHALLFSNEPTITVKQESPEKDDPLPEEMNNEWSLSDVGSNQNLEQIKTEDPDEIDTEDLETFVLPSTSTNPQNTQYLPETPGRGLFFSPFKSLIDPCILPAFSDDLTSGYINITTPSRAAAEHALQADVEPPSIMDFFND</sequence>
<dbReference type="FunFam" id="1.10.10.10:FF:000458">
    <property type="entry name" value="E2F-like (Mammalian transcription factor)"/>
    <property type="match status" value="1"/>
</dbReference>
<dbReference type="FunCoup" id="E3MMT2">
    <property type="interactions" value="60"/>
</dbReference>
<dbReference type="Gene3D" id="1.10.10.10">
    <property type="entry name" value="Winged helix-like DNA-binding domain superfamily/Winged helix DNA-binding domain"/>
    <property type="match status" value="1"/>
</dbReference>
<protein>
    <submittedName>
        <fullName evidence="9">CRE-EFL-2 protein</fullName>
    </submittedName>
</protein>
<evidence type="ECO:0000313" key="10">
    <source>
        <dbReference type="Proteomes" id="UP000008281"/>
    </source>
</evidence>
<dbReference type="Gene3D" id="6.10.250.540">
    <property type="match status" value="1"/>
</dbReference>
<dbReference type="Pfam" id="PF02319">
    <property type="entry name" value="WHD_E2F_TDP"/>
    <property type="match status" value="1"/>
</dbReference>
<dbReference type="STRING" id="31234.E3MMT2"/>
<dbReference type="InParanoid" id="E3MMT2"/>
<dbReference type="eggNOG" id="KOG2577">
    <property type="taxonomic scope" value="Eukaryota"/>
</dbReference>
<feature type="domain" description="E2F/DP family winged-helix DNA-binding" evidence="8">
    <location>
        <begin position="31"/>
        <end position="94"/>
    </location>
</feature>
<dbReference type="RefSeq" id="XP_003102436.2">
    <property type="nucleotide sequence ID" value="XM_003102388.2"/>
</dbReference>
<dbReference type="GO" id="GO:0090575">
    <property type="term" value="C:RNA polymerase II transcription regulator complex"/>
    <property type="evidence" value="ECO:0007669"/>
    <property type="project" value="TreeGrafter"/>
</dbReference>
<dbReference type="SUPFAM" id="SSF46785">
    <property type="entry name" value="Winged helix' DNA-binding domain"/>
    <property type="match status" value="1"/>
</dbReference>
<evidence type="ECO:0000259" key="8">
    <source>
        <dbReference type="SMART" id="SM01372"/>
    </source>
</evidence>
<dbReference type="HOGENOM" id="CLU_055514_0_0_1"/>
<keyword evidence="3 7" id="KW-0805">Transcription regulation</keyword>
<comment type="subcellular location">
    <subcellularLocation>
        <location evidence="1 7">Nucleus</location>
    </subcellularLocation>
</comment>
<keyword evidence="5 7" id="KW-0804">Transcription</keyword>
<proteinExistence type="inferred from homology"/>
<keyword evidence="10" id="KW-1185">Reference proteome</keyword>
<dbReference type="InterPro" id="IPR036390">
    <property type="entry name" value="WH_DNA-bd_sf"/>
</dbReference>
<evidence type="ECO:0000256" key="5">
    <source>
        <dbReference type="ARBA" id="ARBA00023163"/>
    </source>
</evidence>
<dbReference type="InterPro" id="IPR036388">
    <property type="entry name" value="WH-like_DNA-bd_sf"/>
</dbReference>
<keyword evidence="4 7" id="KW-0238">DNA-binding</keyword>
<reference evidence="9" key="1">
    <citation type="submission" date="2007-07" db="EMBL/GenBank/DDBJ databases">
        <title>PCAP assembly of the Caenorhabditis remanei genome.</title>
        <authorList>
            <consortium name="The Caenorhabditis remanei Sequencing Consortium"/>
            <person name="Wilson R.K."/>
        </authorList>
    </citation>
    <scope>NUCLEOTIDE SEQUENCE [LARGE SCALE GENOMIC DNA]</scope>
    <source>
        <strain evidence="9">PB4641</strain>
    </source>
</reference>
<dbReference type="PANTHER" id="PTHR12081">
    <property type="entry name" value="TRANSCRIPTION FACTOR E2F"/>
    <property type="match status" value="1"/>
</dbReference>
<keyword evidence="6 7" id="KW-0539">Nucleus</keyword>
<dbReference type="SUPFAM" id="SSF144074">
    <property type="entry name" value="E2F-DP heterodimerization region"/>
    <property type="match status" value="1"/>
</dbReference>
<dbReference type="GeneID" id="9797782"/>
<gene>
    <name evidence="9" type="primary">Cre-efl-2</name>
    <name evidence="9" type="ORF">CRE_04024</name>
</gene>
<evidence type="ECO:0000256" key="1">
    <source>
        <dbReference type="ARBA" id="ARBA00004123"/>
    </source>
</evidence>